<feature type="coiled-coil region" evidence="1">
    <location>
        <begin position="12"/>
        <end position="39"/>
    </location>
</feature>
<accession>A0A6J5N3E4</accession>
<organism evidence="2">
    <name type="scientific">uncultured Caudovirales phage</name>
    <dbReference type="NCBI Taxonomy" id="2100421"/>
    <lineage>
        <taxon>Viruses</taxon>
        <taxon>Duplodnaviria</taxon>
        <taxon>Heunggongvirae</taxon>
        <taxon>Uroviricota</taxon>
        <taxon>Caudoviricetes</taxon>
        <taxon>Peduoviridae</taxon>
        <taxon>Maltschvirus</taxon>
        <taxon>Maltschvirus maltsch</taxon>
    </lineage>
</organism>
<sequence length="83" mass="9866">MTFKEWYNKDPEDRLQDEIIEIKLKLSEANELIVNLLNQAIGEYDKETQSYYYDHSFISAYETALHYCVENNLIKKSKLSRGL</sequence>
<name>A0A6J5N3E4_9CAUD</name>
<proteinExistence type="predicted"/>
<reference evidence="2" key="1">
    <citation type="submission" date="2020-04" db="EMBL/GenBank/DDBJ databases">
        <authorList>
            <person name="Chiriac C."/>
            <person name="Salcher M."/>
            <person name="Ghai R."/>
            <person name="Kavagutti S V."/>
        </authorList>
    </citation>
    <scope>NUCLEOTIDE SEQUENCE</scope>
</reference>
<protein>
    <submittedName>
        <fullName evidence="2">Uncharacterized protein</fullName>
    </submittedName>
</protein>
<evidence type="ECO:0000313" key="2">
    <source>
        <dbReference type="EMBL" id="CAB4152917.1"/>
    </source>
</evidence>
<gene>
    <name evidence="2" type="ORF">UFOVP610_34</name>
</gene>
<dbReference type="EMBL" id="LR796582">
    <property type="protein sequence ID" value="CAB4152917.1"/>
    <property type="molecule type" value="Genomic_DNA"/>
</dbReference>
<evidence type="ECO:0000256" key="1">
    <source>
        <dbReference type="SAM" id="Coils"/>
    </source>
</evidence>
<keyword evidence="1" id="KW-0175">Coiled coil</keyword>